<dbReference type="STRING" id="1802597.A2Z24_00780"/>
<dbReference type="AlphaFoldDB" id="A0A1G1WFV9"/>
<dbReference type="EMBL" id="MHCT01000006">
    <property type="protein sequence ID" value="OGY26491.1"/>
    <property type="molecule type" value="Genomic_DNA"/>
</dbReference>
<sequence>MEKLGFKKRRLRMPLGDRGNFQTMIDLITKDRTFLALSHAYQLADKRMYTEYDTFVRKVTLTLMDFWQDGAKTMCELEKENKGDE</sequence>
<evidence type="ECO:0000313" key="2">
    <source>
        <dbReference type="Proteomes" id="UP000177588"/>
    </source>
</evidence>
<evidence type="ECO:0000313" key="1">
    <source>
        <dbReference type="EMBL" id="OGY26491.1"/>
    </source>
</evidence>
<organism evidence="1 2">
    <name type="scientific">Candidatus Woykebacteria bacterium RBG_16_44_10</name>
    <dbReference type="NCBI Taxonomy" id="1802597"/>
    <lineage>
        <taxon>Bacteria</taxon>
        <taxon>Candidatus Woykeibacteriota</taxon>
    </lineage>
</organism>
<proteinExistence type="predicted"/>
<dbReference type="Proteomes" id="UP000177588">
    <property type="component" value="Unassembled WGS sequence"/>
</dbReference>
<accession>A0A1G1WFV9</accession>
<comment type="caution">
    <text evidence="1">The sequence shown here is derived from an EMBL/GenBank/DDBJ whole genome shotgun (WGS) entry which is preliminary data.</text>
</comment>
<reference evidence="1 2" key="1">
    <citation type="journal article" date="2016" name="Nat. Commun.">
        <title>Thousands of microbial genomes shed light on interconnected biogeochemical processes in an aquifer system.</title>
        <authorList>
            <person name="Anantharaman K."/>
            <person name="Brown C.T."/>
            <person name="Hug L.A."/>
            <person name="Sharon I."/>
            <person name="Castelle C.J."/>
            <person name="Probst A.J."/>
            <person name="Thomas B.C."/>
            <person name="Singh A."/>
            <person name="Wilkins M.J."/>
            <person name="Karaoz U."/>
            <person name="Brodie E.L."/>
            <person name="Williams K.H."/>
            <person name="Hubbard S.S."/>
            <person name="Banfield J.F."/>
        </authorList>
    </citation>
    <scope>NUCLEOTIDE SEQUENCE [LARGE SCALE GENOMIC DNA]</scope>
</reference>
<name>A0A1G1WFV9_9BACT</name>
<gene>
    <name evidence="1" type="ORF">A2Z24_00780</name>
</gene>
<protein>
    <submittedName>
        <fullName evidence="1">Uncharacterized protein</fullName>
    </submittedName>
</protein>